<reference evidence="2" key="1">
    <citation type="submission" date="2015-04" db="UniProtKB">
        <authorList>
            <consortium name="EnsemblPlants"/>
        </authorList>
    </citation>
    <scope>IDENTIFICATION</scope>
    <source>
        <strain evidence="2">SL10</strain>
    </source>
</reference>
<keyword evidence="3" id="KW-1185">Reference proteome</keyword>
<accession>A0A0E0HSL5</accession>
<evidence type="ECO:0000313" key="3">
    <source>
        <dbReference type="Proteomes" id="UP000006591"/>
    </source>
</evidence>
<dbReference type="Proteomes" id="UP000006591">
    <property type="component" value="Chromosome 6"/>
</dbReference>
<sequence>MLSASPLADPVATTPTGHRRWQHDRVPTVLPLQLEGLSSTACSCPSIHIDLGLWATPRSSRQGHLHLHHVVAGHRRCFSATNPLPWSESHTEKQWHQLTRQLLWLLFGGP</sequence>
<dbReference type="AlphaFoldDB" id="A0A0E0HSL5"/>
<organism evidence="2">
    <name type="scientific">Oryza nivara</name>
    <name type="common">Indian wild rice</name>
    <name type="synonym">Oryza sativa f. spontanea</name>
    <dbReference type="NCBI Taxonomy" id="4536"/>
    <lineage>
        <taxon>Eukaryota</taxon>
        <taxon>Viridiplantae</taxon>
        <taxon>Streptophyta</taxon>
        <taxon>Embryophyta</taxon>
        <taxon>Tracheophyta</taxon>
        <taxon>Spermatophyta</taxon>
        <taxon>Magnoliopsida</taxon>
        <taxon>Liliopsida</taxon>
        <taxon>Poales</taxon>
        <taxon>Poaceae</taxon>
        <taxon>BOP clade</taxon>
        <taxon>Oryzoideae</taxon>
        <taxon>Oryzeae</taxon>
        <taxon>Oryzinae</taxon>
        <taxon>Oryza</taxon>
    </lineage>
</organism>
<dbReference type="Gramene" id="ONIVA06G22380.2">
    <property type="protein sequence ID" value="ONIVA06G22380.2"/>
    <property type="gene ID" value="ONIVA06G22380"/>
</dbReference>
<dbReference type="EnsemblPlants" id="ONIVA06G22380.2">
    <property type="protein sequence ID" value="ONIVA06G22380.2"/>
    <property type="gene ID" value="ONIVA06G22380"/>
</dbReference>
<protein>
    <submittedName>
        <fullName evidence="2">Uncharacterized protein</fullName>
    </submittedName>
</protein>
<reference evidence="2" key="2">
    <citation type="submission" date="2018-04" db="EMBL/GenBank/DDBJ databases">
        <title>OnivRS2 (Oryza nivara Reference Sequence Version 2).</title>
        <authorList>
            <person name="Zhang J."/>
            <person name="Kudrna D."/>
            <person name="Lee S."/>
            <person name="Talag J."/>
            <person name="Rajasekar S."/>
            <person name="Welchert J."/>
            <person name="Hsing Y.-I."/>
            <person name="Wing R.A."/>
        </authorList>
    </citation>
    <scope>NUCLEOTIDE SEQUENCE [LARGE SCALE GENOMIC DNA]</scope>
    <source>
        <strain evidence="2">SL10</strain>
    </source>
</reference>
<feature type="region of interest" description="Disordered" evidence="1">
    <location>
        <begin position="1"/>
        <end position="20"/>
    </location>
</feature>
<evidence type="ECO:0000256" key="1">
    <source>
        <dbReference type="SAM" id="MobiDB-lite"/>
    </source>
</evidence>
<evidence type="ECO:0000313" key="2">
    <source>
        <dbReference type="EnsemblPlants" id="ONIVA06G22380.2"/>
    </source>
</evidence>
<proteinExistence type="predicted"/>
<name>A0A0E0HSL5_ORYNI</name>
<dbReference type="HOGENOM" id="CLU_2337218_0_0_1"/>